<dbReference type="EC" id="2.7.13.3" evidence="2"/>
<dbReference type="PRINTS" id="PR00344">
    <property type="entry name" value="BCTRLSENSOR"/>
</dbReference>
<feature type="domain" description="Histidine kinase" evidence="4">
    <location>
        <begin position="162"/>
        <end position="380"/>
    </location>
</feature>
<dbReference type="Pfam" id="PF00072">
    <property type="entry name" value="Response_reg"/>
    <property type="match status" value="1"/>
</dbReference>
<evidence type="ECO:0000259" key="4">
    <source>
        <dbReference type="PROSITE" id="PS50109"/>
    </source>
</evidence>
<accession>A0A5R8ZHI4</accession>
<evidence type="ECO:0000256" key="1">
    <source>
        <dbReference type="ARBA" id="ARBA00000085"/>
    </source>
</evidence>
<evidence type="ECO:0000256" key="2">
    <source>
        <dbReference type="ARBA" id="ARBA00012438"/>
    </source>
</evidence>
<dbReference type="PANTHER" id="PTHR43065">
    <property type="entry name" value="SENSOR HISTIDINE KINASE"/>
    <property type="match status" value="1"/>
</dbReference>
<reference evidence="6 7" key="1">
    <citation type="submission" date="2019-05" db="EMBL/GenBank/DDBJ databases">
        <title>Pseudomonas sp. SC006 isolated from lettuce that can produce HBGAs.</title>
        <authorList>
            <person name="Wang D."/>
            <person name="Liao N."/>
            <person name="Liu D."/>
            <person name="Zhang Z."/>
            <person name="Zou S."/>
        </authorList>
    </citation>
    <scope>NUCLEOTIDE SEQUENCE [LARGE SCALE GENOMIC DNA]</scope>
    <source>
        <strain evidence="6 7">SC006</strain>
    </source>
</reference>
<dbReference type="SMART" id="SM00448">
    <property type="entry name" value="REC"/>
    <property type="match status" value="1"/>
</dbReference>
<dbReference type="SUPFAM" id="SSF47384">
    <property type="entry name" value="Homodimeric domain of signal transducing histidine kinase"/>
    <property type="match status" value="1"/>
</dbReference>
<evidence type="ECO:0000256" key="3">
    <source>
        <dbReference type="PROSITE-ProRule" id="PRU00169"/>
    </source>
</evidence>
<feature type="modified residue" description="4-aspartylphosphate" evidence="3">
    <location>
        <position position="449"/>
    </location>
</feature>
<dbReference type="EMBL" id="VAUO01000001">
    <property type="protein sequence ID" value="TLP65238.1"/>
    <property type="molecule type" value="Genomic_DNA"/>
</dbReference>
<dbReference type="PANTHER" id="PTHR43065:SF42">
    <property type="entry name" value="TWO-COMPONENT SENSOR PPRA"/>
    <property type="match status" value="1"/>
</dbReference>
<sequence length="517" mass="56151">MAVAPPLEERALILAPATLGTQTRRVLTQAGIACRQTCDVHRLGRWLDDGAGLLVIAEPALPTDARSPLHRFIEQQPGWSDLPIVLLVTQAAPGANAFGNLLALSAPYADAQLINLALWALRARRGQYQARDLHQQLEAQALAQQAVQQARKLDAIGHLAGGFAHDFNNLLTSIGGSLELIERRLCKGRSDTLASPLQMGRQAVARAALLTQCLLAFSARQTLHSQAVDLGTLLNREYLSRQLAQGITLKLQCDADLWHAYVDHAQLRASLDSLLRNACEAMPSGGVLSIEAHNVRADASTELAQGDYLCLSISDTGQGMSATTLERAFEPFFTTKPVGRGVGLGLSMTYGFCKQSRGRLTMHSQIGKGTVVQVYLPRYRPSTQNSSQATLPKAGDSRAILLVEDDPDVRQLVSQSLEEEGLRCVVACDAEQALEQLQTTQPFGLMITDVGLPGMNGRQLAEIARTLRPTLAVLFITGYAETATERGDFLGPGMQLLSKPFELEQLRERVSQMLTRH</sequence>
<organism evidence="6 7">
    <name type="scientific">Pseudomonas mosselii</name>
    <dbReference type="NCBI Taxonomy" id="78327"/>
    <lineage>
        <taxon>Bacteria</taxon>
        <taxon>Pseudomonadati</taxon>
        <taxon>Pseudomonadota</taxon>
        <taxon>Gammaproteobacteria</taxon>
        <taxon>Pseudomonadales</taxon>
        <taxon>Pseudomonadaceae</taxon>
        <taxon>Pseudomonas</taxon>
    </lineage>
</organism>
<dbReference type="Gene3D" id="1.10.287.130">
    <property type="match status" value="1"/>
</dbReference>
<protein>
    <recommendedName>
        <fullName evidence="2">histidine kinase</fullName>
        <ecNumber evidence="2">2.7.13.3</ecNumber>
    </recommendedName>
</protein>
<dbReference type="PROSITE" id="PS50110">
    <property type="entry name" value="RESPONSE_REGULATORY"/>
    <property type="match status" value="1"/>
</dbReference>
<dbReference type="InterPro" id="IPR005467">
    <property type="entry name" value="His_kinase_dom"/>
</dbReference>
<dbReference type="GO" id="GO:0000155">
    <property type="term" value="F:phosphorelay sensor kinase activity"/>
    <property type="evidence" value="ECO:0007669"/>
    <property type="project" value="InterPro"/>
</dbReference>
<feature type="domain" description="Response regulatory" evidence="5">
    <location>
        <begin position="399"/>
        <end position="514"/>
    </location>
</feature>
<dbReference type="RefSeq" id="WP_138217861.1">
    <property type="nucleotide sequence ID" value="NZ_VAUO01000001.1"/>
</dbReference>
<proteinExistence type="predicted"/>
<dbReference type="InterPro" id="IPR004358">
    <property type="entry name" value="Sig_transdc_His_kin-like_C"/>
</dbReference>
<gene>
    <name evidence="6" type="ORF">FEM01_03435</name>
</gene>
<name>A0A5R8ZHI4_9PSED</name>
<dbReference type="PROSITE" id="PS50109">
    <property type="entry name" value="HIS_KIN"/>
    <property type="match status" value="1"/>
</dbReference>
<comment type="caution">
    <text evidence="6">The sequence shown here is derived from an EMBL/GenBank/DDBJ whole genome shotgun (WGS) entry which is preliminary data.</text>
</comment>
<dbReference type="OrthoDB" id="6973808at2"/>
<dbReference type="SUPFAM" id="SSF52172">
    <property type="entry name" value="CheY-like"/>
    <property type="match status" value="1"/>
</dbReference>
<keyword evidence="7" id="KW-1185">Reference proteome</keyword>
<comment type="catalytic activity">
    <reaction evidence="1">
        <text>ATP + protein L-histidine = ADP + protein N-phospho-L-histidine.</text>
        <dbReference type="EC" id="2.7.13.3"/>
    </reaction>
</comment>
<dbReference type="Gene3D" id="3.30.565.10">
    <property type="entry name" value="Histidine kinase-like ATPase, C-terminal domain"/>
    <property type="match status" value="1"/>
</dbReference>
<dbReference type="InterPro" id="IPR001789">
    <property type="entry name" value="Sig_transdc_resp-reg_receiver"/>
</dbReference>
<dbReference type="Proteomes" id="UP000309819">
    <property type="component" value="Unassembled WGS sequence"/>
</dbReference>
<keyword evidence="3" id="KW-0597">Phosphoprotein</keyword>
<dbReference type="InterPro" id="IPR011006">
    <property type="entry name" value="CheY-like_superfamily"/>
</dbReference>
<dbReference type="Gene3D" id="3.40.50.2300">
    <property type="match status" value="1"/>
</dbReference>
<dbReference type="InterPro" id="IPR003594">
    <property type="entry name" value="HATPase_dom"/>
</dbReference>
<evidence type="ECO:0000259" key="5">
    <source>
        <dbReference type="PROSITE" id="PS50110"/>
    </source>
</evidence>
<dbReference type="Pfam" id="PF02518">
    <property type="entry name" value="HATPase_c"/>
    <property type="match status" value="1"/>
</dbReference>
<dbReference type="AlphaFoldDB" id="A0A5R8ZHI4"/>
<evidence type="ECO:0000313" key="6">
    <source>
        <dbReference type="EMBL" id="TLP65238.1"/>
    </source>
</evidence>
<evidence type="ECO:0000313" key="7">
    <source>
        <dbReference type="Proteomes" id="UP000309819"/>
    </source>
</evidence>
<dbReference type="InterPro" id="IPR036097">
    <property type="entry name" value="HisK_dim/P_sf"/>
</dbReference>
<dbReference type="SMART" id="SM00387">
    <property type="entry name" value="HATPase_c"/>
    <property type="match status" value="1"/>
</dbReference>
<dbReference type="InterPro" id="IPR036890">
    <property type="entry name" value="HATPase_C_sf"/>
</dbReference>
<dbReference type="SUPFAM" id="SSF55874">
    <property type="entry name" value="ATPase domain of HSP90 chaperone/DNA topoisomerase II/histidine kinase"/>
    <property type="match status" value="1"/>
</dbReference>